<sequence length="109" mass="12429">MSRLIAIVHGKESRLFFRPGLGNRLDDRMRLPAVKRPKKAVGWNLGQQRTVSVVHILIQFSPKTTVQQTVHMPGASLKIKRGLCPPFLSWAYFLQEFCEPKSALFRKGI</sequence>
<protein>
    <submittedName>
        <fullName evidence="1">Uncharacterized protein</fullName>
    </submittedName>
</protein>
<reference evidence="1 2" key="1">
    <citation type="journal article" date="2023" name="Sci. Data">
        <title>Genome assembly of the Korean intertidal mud-creeper Batillaria attramentaria.</title>
        <authorList>
            <person name="Patra A.K."/>
            <person name="Ho P.T."/>
            <person name="Jun S."/>
            <person name="Lee S.J."/>
            <person name="Kim Y."/>
            <person name="Won Y.J."/>
        </authorList>
    </citation>
    <scope>NUCLEOTIDE SEQUENCE [LARGE SCALE GENOMIC DNA]</scope>
    <source>
        <strain evidence="1">Wonlab-2016</strain>
    </source>
</reference>
<gene>
    <name evidence="1" type="ORF">BaRGS_00033848</name>
</gene>
<keyword evidence="2" id="KW-1185">Reference proteome</keyword>
<evidence type="ECO:0000313" key="2">
    <source>
        <dbReference type="Proteomes" id="UP001519460"/>
    </source>
</evidence>
<dbReference type="EMBL" id="JACVVK020000421">
    <property type="protein sequence ID" value="KAK7474893.1"/>
    <property type="molecule type" value="Genomic_DNA"/>
</dbReference>
<name>A0ABD0JIT4_9CAEN</name>
<comment type="caution">
    <text evidence="1">The sequence shown here is derived from an EMBL/GenBank/DDBJ whole genome shotgun (WGS) entry which is preliminary data.</text>
</comment>
<dbReference type="Proteomes" id="UP001519460">
    <property type="component" value="Unassembled WGS sequence"/>
</dbReference>
<accession>A0ABD0JIT4</accession>
<dbReference type="AlphaFoldDB" id="A0ABD0JIT4"/>
<evidence type="ECO:0000313" key="1">
    <source>
        <dbReference type="EMBL" id="KAK7474893.1"/>
    </source>
</evidence>
<organism evidence="1 2">
    <name type="scientific">Batillaria attramentaria</name>
    <dbReference type="NCBI Taxonomy" id="370345"/>
    <lineage>
        <taxon>Eukaryota</taxon>
        <taxon>Metazoa</taxon>
        <taxon>Spiralia</taxon>
        <taxon>Lophotrochozoa</taxon>
        <taxon>Mollusca</taxon>
        <taxon>Gastropoda</taxon>
        <taxon>Caenogastropoda</taxon>
        <taxon>Sorbeoconcha</taxon>
        <taxon>Cerithioidea</taxon>
        <taxon>Batillariidae</taxon>
        <taxon>Batillaria</taxon>
    </lineage>
</organism>
<proteinExistence type="predicted"/>